<organism evidence="1 2">
    <name type="scientific">Piscibacillus salipiscarius</name>
    <dbReference type="NCBI Taxonomy" id="299480"/>
    <lineage>
        <taxon>Bacteria</taxon>
        <taxon>Bacillati</taxon>
        <taxon>Bacillota</taxon>
        <taxon>Bacilli</taxon>
        <taxon>Bacillales</taxon>
        <taxon>Bacillaceae</taxon>
        <taxon>Piscibacillus</taxon>
    </lineage>
</organism>
<dbReference type="Pfam" id="PF08863">
    <property type="entry name" value="YolD"/>
    <property type="match status" value="1"/>
</dbReference>
<protein>
    <submittedName>
        <fullName evidence="1">YolD-like family protein</fullName>
    </submittedName>
</protein>
<name>A0ABW5QEE9_9BACI</name>
<dbReference type="EMBL" id="JBHUMZ010000053">
    <property type="protein sequence ID" value="MFD2640281.1"/>
    <property type="molecule type" value="Genomic_DNA"/>
</dbReference>
<dbReference type="InterPro" id="IPR014962">
    <property type="entry name" value="YolD"/>
</dbReference>
<dbReference type="Proteomes" id="UP001597452">
    <property type="component" value="Unassembled WGS sequence"/>
</dbReference>
<dbReference type="PANTHER" id="PTHR40051:SF1">
    <property type="entry name" value="YOLD-LIKE FAMILY PROTEIN"/>
    <property type="match status" value="1"/>
</dbReference>
<comment type="caution">
    <text evidence="1">The sequence shown here is derived from an EMBL/GenBank/DDBJ whole genome shotgun (WGS) entry which is preliminary data.</text>
</comment>
<accession>A0ABW5QEE9</accession>
<dbReference type="RefSeq" id="WP_377330433.1">
    <property type="nucleotide sequence ID" value="NZ_JBHUMZ010000053.1"/>
</dbReference>
<sequence>MNPNKLTHGHNLLWESSRMMLPEHKELLQQHQQQLIKKTKPLLDEQEIEQLEGSILMAISSQSLVQITLFHPYETVTATGIIQKIDPYTKQLKFFTSKGKVKWYPLDEIISLDHL</sequence>
<dbReference type="PANTHER" id="PTHR40051">
    <property type="entry name" value="IG HYPOTHETICAL 15966"/>
    <property type="match status" value="1"/>
</dbReference>
<reference evidence="2" key="1">
    <citation type="journal article" date="2019" name="Int. J. Syst. Evol. Microbiol.">
        <title>The Global Catalogue of Microorganisms (GCM) 10K type strain sequencing project: providing services to taxonomists for standard genome sequencing and annotation.</title>
        <authorList>
            <consortium name="The Broad Institute Genomics Platform"/>
            <consortium name="The Broad Institute Genome Sequencing Center for Infectious Disease"/>
            <person name="Wu L."/>
            <person name="Ma J."/>
        </authorList>
    </citation>
    <scope>NUCLEOTIDE SEQUENCE [LARGE SCALE GENOMIC DNA]</scope>
    <source>
        <strain evidence="2">TISTR 1571</strain>
    </source>
</reference>
<proteinExistence type="predicted"/>
<evidence type="ECO:0000313" key="2">
    <source>
        <dbReference type="Proteomes" id="UP001597452"/>
    </source>
</evidence>
<gene>
    <name evidence="1" type="ORF">ACFSW4_15535</name>
</gene>
<evidence type="ECO:0000313" key="1">
    <source>
        <dbReference type="EMBL" id="MFD2640281.1"/>
    </source>
</evidence>
<keyword evidence="2" id="KW-1185">Reference proteome</keyword>